<dbReference type="RefSeq" id="WP_139806750.1">
    <property type="nucleotide sequence ID" value="NZ_FWWU01000008.1"/>
</dbReference>
<evidence type="ECO:0000313" key="3">
    <source>
        <dbReference type="Proteomes" id="UP000192582"/>
    </source>
</evidence>
<accession>A0A1W1UYI2</accession>
<evidence type="ECO:0008006" key="4">
    <source>
        <dbReference type="Google" id="ProtNLM"/>
    </source>
</evidence>
<dbReference type="InterPro" id="IPR018247">
    <property type="entry name" value="EF_Hand_1_Ca_BS"/>
</dbReference>
<dbReference type="InterPro" id="IPR013783">
    <property type="entry name" value="Ig-like_fold"/>
</dbReference>
<evidence type="ECO:0000256" key="1">
    <source>
        <dbReference type="SAM" id="SignalP"/>
    </source>
</evidence>
<dbReference type="Gene3D" id="2.60.40.10">
    <property type="entry name" value="Immunoglobulins"/>
    <property type="match status" value="1"/>
</dbReference>
<keyword evidence="3" id="KW-1185">Reference proteome</keyword>
<feature type="signal peptide" evidence="1">
    <location>
        <begin position="1"/>
        <end position="29"/>
    </location>
</feature>
<dbReference type="AlphaFoldDB" id="A0A1W1UYI2"/>
<dbReference type="OrthoDB" id="9800887at2"/>
<feature type="chain" id="PRO_5012551638" description="Carboxypeptidase regulatory-like domain-containing protein" evidence="1">
    <location>
        <begin position="30"/>
        <end position="491"/>
    </location>
</feature>
<dbReference type="EMBL" id="FWWU01000008">
    <property type="protein sequence ID" value="SMB86202.1"/>
    <property type="molecule type" value="Genomic_DNA"/>
</dbReference>
<proteinExistence type="predicted"/>
<evidence type="ECO:0000313" key="2">
    <source>
        <dbReference type="EMBL" id="SMB86202.1"/>
    </source>
</evidence>
<organism evidence="2 3">
    <name type="scientific">Deinococcus hopiensis KR-140</name>
    <dbReference type="NCBI Taxonomy" id="695939"/>
    <lineage>
        <taxon>Bacteria</taxon>
        <taxon>Thermotogati</taxon>
        <taxon>Deinococcota</taxon>
        <taxon>Deinococci</taxon>
        <taxon>Deinococcales</taxon>
        <taxon>Deinococcaceae</taxon>
        <taxon>Deinococcus</taxon>
    </lineage>
</organism>
<keyword evidence="1" id="KW-0732">Signal</keyword>
<name>A0A1W1UYI2_9DEIO</name>
<sequence length="491" mass="50945">MRHLPMMAALMTAAAAAPAPLTLSGTVNAPPSGTVKGTYVIACSPNADGCDESLTATQQLTSSGKSAPFTLKVENDGPYTVLAWQDVNANGALDAGDMWTFLKQPGSGEAWRLKAPASHLVLSLAPQEKSVATLSLSGTVQAPAGVNLKGVMVVACAYEGDRCGDASVTYTIPVSGQTATFKFNSLSAGAYRLIAWKDVNGNGDIDNGDFMARFTDASGAPASLQATRTNITLTVTEVGAPAPVPATAKRVTPTPTVNKGQVGYVTGQVFDALGRPVRGASVTVNPAVSGYFNQGLGAVQTDAKGVFKVRLTSEVSWKAEVAINATWLGVPMCLPGEPLGNGGFFLAGDGAVRHFKIDVNVADLHISQQFVASTNPSERPRYIGDHPVNQFKLTLQPLGPAIDGGPAATYTTVIGTAANGYGGSTALTLLKLPLARYELQLAYVESNGALTPLVVRNTASPNAGFAASATVEFEKIYGCSALSNIEYQFPR</sequence>
<dbReference type="SUPFAM" id="SSF49464">
    <property type="entry name" value="Carboxypeptidase regulatory domain-like"/>
    <property type="match status" value="1"/>
</dbReference>
<gene>
    <name evidence="2" type="ORF">SAMN00790413_03727</name>
</gene>
<dbReference type="Proteomes" id="UP000192582">
    <property type="component" value="Unassembled WGS sequence"/>
</dbReference>
<dbReference type="InterPro" id="IPR008969">
    <property type="entry name" value="CarboxyPept-like_regulatory"/>
</dbReference>
<dbReference type="PROSITE" id="PS00018">
    <property type="entry name" value="EF_HAND_1"/>
    <property type="match status" value="2"/>
</dbReference>
<protein>
    <recommendedName>
        <fullName evidence="4">Carboxypeptidase regulatory-like domain-containing protein</fullName>
    </recommendedName>
</protein>
<reference evidence="2 3" key="1">
    <citation type="submission" date="2017-04" db="EMBL/GenBank/DDBJ databases">
        <authorList>
            <person name="Afonso C.L."/>
            <person name="Miller P.J."/>
            <person name="Scott M.A."/>
            <person name="Spackman E."/>
            <person name="Goraichik I."/>
            <person name="Dimitrov K.M."/>
            <person name="Suarez D.L."/>
            <person name="Swayne D.E."/>
        </authorList>
    </citation>
    <scope>NUCLEOTIDE SEQUENCE [LARGE SCALE GENOMIC DNA]</scope>
    <source>
        <strain evidence="2 3">KR-140</strain>
    </source>
</reference>